<protein>
    <submittedName>
        <fullName evidence="2">Uncharacterized protein</fullName>
    </submittedName>
</protein>
<reference evidence="2" key="2">
    <citation type="journal article" date="2020" name="Environ. Microbiol.">
        <title>The extreme plant-growth-promoting properties of Pantoea phytobeneficialis MSR2 revealed by functional and genomic analysis.</title>
        <authorList>
            <person name="Nascimento F.X."/>
            <person name="Hernandez A.G."/>
            <person name="Glick B.R."/>
            <person name="Rossi M.J."/>
        </authorList>
    </citation>
    <scope>NUCLEOTIDE SEQUENCE</scope>
    <source>
        <strain evidence="2">MSR2</strain>
    </source>
</reference>
<evidence type="ECO:0000313" key="4">
    <source>
        <dbReference type="Proteomes" id="UP001171299"/>
    </source>
</evidence>
<name>A0AAP9H581_9GAMM</name>
<dbReference type="EMBL" id="JAUOOM010000002">
    <property type="protein sequence ID" value="MDO6405564.1"/>
    <property type="molecule type" value="Genomic_DNA"/>
</dbReference>
<accession>A0AAP9H581</accession>
<gene>
    <name evidence="2" type="ORF">CTZ24_10335</name>
    <name evidence="1" type="ORF">Q3404_03160</name>
</gene>
<dbReference type="RefSeq" id="WP_208723460.1">
    <property type="nucleotide sequence ID" value="NZ_CP024636.1"/>
</dbReference>
<reference evidence="1" key="3">
    <citation type="submission" date="2023-07" db="EMBL/GenBank/DDBJ databases">
        <title>The extreme plant-growth-promoting properties of Pantoea phytobeneficialis PF55 revealed by functional and genomic analysis.</title>
        <authorList>
            <person name="Nascimento F.X."/>
            <person name="Marcio R.J."/>
        </authorList>
    </citation>
    <scope>NUCLEOTIDE SEQUENCE</scope>
    <source>
        <strain evidence="1">PF55</strain>
    </source>
</reference>
<evidence type="ECO:0000313" key="3">
    <source>
        <dbReference type="Proteomes" id="UP000424872"/>
    </source>
</evidence>
<sequence length="449" mass="50880">MITSTGATEPTATPASLISPDSSTTWLINRCINTTEIPVTFTRPTTTSVTEIHSTAQKTVKTIFTRLRIKPTDLRKHAYMETQDLCIALFNKYKMFEDGCLKIAERLTESKHITAFEMRASQILTAFNFYQRESHDDRTLHDKKEIDIALFYSMEKILSSPVDIECFKQRLAVEYPLSIDELNSLTDRVINDIDSRFLTNYLRVELPDHTDNTGRAKGHHVCNSPLDVTLSEVVEIISDVNTQHRKVVIVFDFDDTLARGHGPVIVGGTNPEAVNLSKSDDIQGSYLDKIERVIKQLNTLDNLSVFTCIISSRPLITDCMIDIVSFLIKNKIGHFFGLDQCVDLEGMKNEIRSEVNNLKNDSACLRYKNIFLSNEKPKITIINGIITQLGSEKGASHEQFLSVLLDDSEINADEAMAFMFANKKSEERSFQHIAIKSFRVGIRSLHYRE</sequence>
<dbReference type="Proteomes" id="UP001171299">
    <property type="component" value="Unassembled WGS sequence"/>
</dbReference>
<dbReference type="EMBL" id="CP024636">
    <property type="protein sequence ID" value="QGR06788.1"/>
    <property type="molecule type" value="Genomic_DNA"/>
</dbReference>
<organism evidence="2 3">
    <name type="scientific">Pantoea phytobeneficialis</name>
    <dbReference type="NCBI Taxonomy" id="2052056"/>
    <lineage>
        <taxon>Bacteria</taxon>
        <taxon>Pseudomonadati</taxon>
        <taxon>Pseudomonadota</taxon>
        <taxon>Gammaproteobacteria</taxon>
        <taxon>Enterobacterales</taxon>
        <taxon>Erwiniaceae</taxon>
        <taxon>Pantoea</taxon>
    </lineage>
</organism>
<dbReference type="KEGG" id="ppho:CTZ24_10335"/>
<proteinExistence type="predicted"/>
<dbReference type="AlphaFoldDB" id="A0AAP9H581"/>
<evidence type="ECO:0000313" key="1">
    <source>
        <dbReference type="EMBL" id="MDO6405564.1"/>
    </source>
</evidence>
<reference evidence="3" key="1">
    <citation type="submission" date="2017-11" db="EMBL/GenBank/DDBJ databases">
        <title>Genome sequence of Pantoea sp. MSR2.</title>
        <authorList>
            <person name="Nascimento F.X."/>
        </authorList>
    </citation>
    <scope>NUCLEOTIDE SEQUENCE [LARGE SCALE GENOMIC DNA]</scope>
    <source>
        <strain evidence="3">MSR2</strain>
    </source>
</reference>
<dbReference type="Proteomes" id="UP000424872">
    <property type="component" value="Chromosome"/>
</dbReference>
<evidence type="ECO:0000313" key="2">
    <source>
        <dbReference type="EMBL" id="QGR06788.1"/>
    </source>
</evidence>
<keyword evidence="4" id="KW-1185">Reference proteome</keyword>